<evidence type="ECO:0000256" key="2">
    <source>
        <dbReference type="ARBA" id="ARBA00012417"/>
    </source>
</evidence>
<dbReference type="InterPro" id="IPR004013">
    <property type="entry name" value="PHP_dom"/>
</dbReference>
<dbReference type="InterPro" id="IPR004805">
    <property type="entry name" value="DnaE2/DnaE/PolC"/>
</dbReference>
<evidence type="ECO:0000256" key="5">
    <source>
        <dbReference type="ARBA" id="ARBA00022695"/>
    </source>
</evidence>
<keyword evidence="6" id="KW-0235">DNA replication</keyword>
<dbReference type="EC" id="2.7.7.7" evidence="2"/>
<dbReference type="Pfam" id="PF17657">
    <property type="entry name" value="DNA_pol3_finger"/>
    <property type="match status" value="1"/>
</dbReference>
<dbReference type="GO" id="GO:0005737">
    <property type="term" value="C:cytoplasm"/>
    <property type="evidence" value="ECO:0007669"/>
    <property type="project" value="UniProtKB-SubCell"/>
</dbReference>
<organism evidence="10 11">
    <name type="scientific">Candidatus Kaiserbacteria bacterium RIFCSPHIGHO2_02_FULL_55_20</name>
    <dbReference type="NCBI Taxonomy" id="1798497"/>
    <lineage>
        <taxon>Bacteria</taxon>
        <taxon>Candidatus Kaiseribacteriota</taxon>
    </lineage>
</organism>
<dbReference type="InterPro" id="IPR011708">
    <property type="entry name" value="DNA_pol3_alpha_NTPase_dom"/>
</dbReference>
<evidence type="ECO:0000313" key="11">
    <source>
        <dbReference type="Proteomes" id="UP000177652"/>
    </source>
</evidence>
<comment type="subcellular location">
    <subcellularLocation>
        <location evidence="1">Cytoplasm</location>
    </subcellularLocation>
</comment>
<protein>
    <recommendedName>
        <fullName evidence="3">DNA polymerase III subunit alpha</fullName>
        <ecNumber evidence="2">2.7.7.7</ecNumber>
    </recommendedName>
</protein>
<keyword evidence="5" id="KW-0548">Nucleotidyltransferase</keyword>
<dbReference type="GO" id="GO:0006260">
    <property type="term" value="P:DNA replication"/>
    <property type="evidence" value="ECO:0007669"/>
    <property type="project" value="UniProtKB-KW"/>
</dbReference>
<evidence type="ECO:0000256" key="8">
    <source>
        <dbReference type="ARBA" id="ARBA00049244"/>
    </source>
</evidence>
<dbReference type="PANTHER" id="PTHR32294:SF0">
    <property type="entry name" value="DNA POLYMERASE III SUBUNIT ALPHA"/>
    <property type="match status" value="1"/>
</dbReference>
<accession>A0A1F6DVX7</accession>
<dbReference type="Gene3D" id="1.10.10.1600">
    <property type="entry name" value="Bacterial DNA polymerase III alpha subunit, thumb domain"/>
    <property type="match status" value="1"/>
</dbReference>
<evidence type="ECO:0000256" key="1">
    <source>
        <dbReference type="ARBA" id="ARBA00004496"/>
    </source>
</evidence>
<keyword evidence="7" id="KW-0239">DNA-directed DNA polymerase</keyword>
<evidence type="ECO:0000256" key="7">
    <source>
        <dbReference type="ARBA" id="ARBA00022932"/>
    </source>
</evidence>
<dbReference type="Pfam" id="PF02811">
    <property type="entry name" value="PHP"/>
    <property type="match status" value="1"/>
</dbReference>
<evidence type="ECO:0000256" key="3">
    <source>
        <dbReference type="ARBA" id="ARBA00019114"/>
    </source>
</evidence>
<reference evidence="10 11" key="1">
    <citation type="journal article" date="2016" name="Nat. Commun.">
        <title>Thousands of microbial genomes shed light on interconnected biogeochemical processes in an aquifer system.</title>
        <authorList>
            <person name="Anantharaman K."/>
            <person name="Brown C.T."/>
            <person name="Hug L.A."/>
            <person name="Sharon I."/>
            <person name="Castelle C.J."/>
            <person name="Probst A.J."/>
            <person name="Thomas B.C."/>
            <person name="Singh A."/>
            <person name="Wilkins M.J."/>
            <person name="Karaoz U."/>
            <person name="Brodie E.L."/>
            <person name="Williams K.H."/>
            <person name="Hubbard S.S."/>
            <person name="Banfield J.F."/>
        </authorList>
    </citation>
    <scope>NUCLEOTIDE SEQUENCE [LARGE SCALE GENOMIC DNA]</scope>
</reference>
<dbReference type="Gene3D" id="1.10.150.870">
    <property type="match status" value="1"/>
</dbReference>
<comment type="catalytic activity">
    <reaction evidence="8">
        <text>DNA(n) + a 2'-deoxyribonucleoside 5'-triphosphate = DNA(n+1) + diphosphate</text>
        <dbReference type="Rhea" id="RHEA:22508"/>
        <dbReference type="Rhea" id="RHEA-COMP:17339"/>
        <dbReference type="Rhea" id="RHEA-COMP:17340"/>
        <dbReference type="ChEBI" id="CHEBI:33019"/>
        <dbReference type="ChEBI" id="CHEBI:61560"/>
        <dbReference type="ChEBI" id="CHEBI:173112"/>
        <dbReference type="EC" id="2.7.7.7"/>
    </reaction>
</comment>
<dbReference type="PANTHER" id="PTHR32294">
    <property type="entry name" value="DNA POLYMERASE III SUBUNIT ALPHA"/>
    <property type="match status" value="1"/>
</dbReference>
<evidence type="ECO:0000259" key="9">
    <source>
        <dbReference type="SMART" id="SM00481"/>
    </source>
</evidence>
<dbReference type="InterPro" id="IPR040982">
    <property type="entry name" value="DNA_pol3_finger"/>
</dbReference>
<dbReference type="InterPro" id="IPR029460">
    <property type="entry name" value="DNAPol_HHH"/>
</dbReference>
<dbReference type="InterPro" id="IPR003141">
    <property type="entry name" value="Pol/His_phosphatase_N"/>
</dbReference>
<dbReference type="SUPFAM" id="SSF89550">
    <property type="entry name" value="PHP domain-like"/>
    <property type="match status" value="1"/>
</dbReference>
<dbReference type="InterPro" id="IPR012340">
    <property type="entry name" value="NA-bd_OB-fold"/>
</dbReference>
<dbReference type="AlphaFoldDB" id="A0A1F6DVX7"/>
<keyword evidence="4" id="KW-0808">Transferase</keyword>
<dbReference type="Proteomes" id="UP000177652">
    <property type="component" value="Unassembled WGS sequence"/>
</dbReference>
<dbReference type="STRING" id="1798497.A3D71_03075"/>
<dbReference type="Pfam" id="PF01336">
    <property type="entry name" value="tRNA_anti-codon"/>
    <property type="match status" value="1"/>
</dbReference>
<name>A0A1F6DVX7_9BACT</name>
<feature type="domain" description="Polymerase/histidinol phosphatase N-terminal" evidence="9">
    <location>
        <begin position="7"/>
        <end position="74"/>
    </location>
</feature>
<dbReference type="GO" id="GO:0003676">
    <property type="term" value="F:nucleic acid binding"/>
    <property type="evidence" value="ECO:0007669"/>
    <property type="project" value="InterPro"/>
</dbReference>
<dbReference type="Pfam" id="PF14579">
    <property type="entry name" value="HHH_6"/>
    <property type="match status" value="1"/>
</dbReference>
<evidence type="ECO:0000313" key="10">
    <source>
        <dbReference type="EMBL" id="OGG65440.1"/>
    </source>
</evidence>
<sequence>MSARDFVHLHTHSHYSLLDALPKIPELVAAAAKDGQMALALTDNGNLYGAIDFYKECKDNSIKPIIGVDFYVAPRTRAQKEHRIDEHTSRLVLLAKDQAGYRNLMQLVSKSHLEGFYYRPRIDHELIELHREGLVAILPSFGGEHAKHIREGNREKARECVDWHKKIYGDDLYLEITRHPEIDGHEKQMQEIISLAREANVPLVAAHDTYYLKKEDALARELVRKIRSGGVLNRDFEQGAPDFSFVSRPEMEERFKDIPEALENSARIALKCELELKLGTWVFPDFPIPPGSSANDELRALAQAGFKHRGVPENAENKKRVDYELSIIGSKGYSPYFLVVADLLRHAREKGILTNTRGSAAGSLVSYLSGITTVNPVEYQLPFERFLNPERPSPPDIDMDLADNRRDELIAYVREKYGEEKVAQIGTFGTMMARAAVRDVSRALGHPYSLGDTIAKLIPFGKQGFPVTIQGALQEVPELAEMYKKDADAREVLDLAQKVEGNARHVGVHAAGVVIAPSAVTDYSPIQIDPKGNHIITQYDMYAIEDAGLLKFDFLGLTNLSVLADAVARVRERLDVHIDLDKLPLDDSKTFEMLSRGETLGVFQLAGGGMTAYLVDLKPTAIHDINAMVALYRPGPMAFIPAYIERKQDPKLVKYLDPRMEAILKNSYGVITYQDDVLEIAIKIAGYSWLEADKFRKAMGKKIPAEMRAQKEKFTKGCVAGGMKKEAVQQLWEQIETFAAYGFNKAHAASYGNLAYKTAYMKANFPVDYMAAVLTADAGDVEKIAEVVAECKRMGINVLPPSVNESYGNFTVVYPEGTRGVHDPSNSSGQDKNIRFGLYSIKNFGTGVGDSIIEARKKGGAFTDIADFLSRIPDKNLNKKSLESLIQCGAFDDMKLSRGELMDNIETILAFHREQLNSPKNQSSLFGVTSAPRLSLSLHPAPPVPLETLLVWEKELLGLYISGHPLDRHKAKFADTKKSIKYAKEHLKGVETVIAGFIESSRINLTKNGEKMGFLKIADFSDSIEVVVFPRTFKECEAIITPGSCVAFKGKISDRNGETSFVVERAKAL</sequence>
<dbReference type="NCBIfam" id="TIGR00594">
    <property type="entry name" value="polc"/>
    <property type="match status" value="1"/>
</dbReference>
<dbReference type="Pfam" id="PF07733">
    <property type="entry name" value="DNA_pol3_alpha"/>
    <property type="match status" value="1"/>
</dbReference>
<dbReference type="NCBIfam" id="NF004226">
    <property type="entry name" value="PRK05673.1"/>
    <property type="match status" value="1"/>
</dbReference>
<proteinExistence type="predicted"/>
<dbReference type="GO" id="GO:0003887">
    <property type="term" value="F:DNA-directed DNA polymerase activity"/>
    <property type="evidence" value="ECO:0007669"/>
    <property type="project" value="UniProtKB-KW"/>
</dbReference>
<dbReference type="SMART" id="SM00481">
    <property type="entry name" value="POLIIIAc"/>
    <property type="match status" value="1"/>
</dbReference>
<dbReference type="Gene3D" id="3.20.20.140">
    <property type="entry name" value="Metal-dependent hydrolases"/>
    <property type="match status" value="1"/>
</dbReference>
<dbReference type="CDD" id="cd04485">
    <property type="entry name" value="DnaE_OBF"/>
    <property type="match status" value="1"/>
</dbReference>
<dbReference type="Gene3D" id="2.40.50.140">
    <property type="entry name" value="Nucleic acid-binding proteins"/>
    <property type="match status" value="1"/>
</dbReference>
<dbReference type="InterPro" id="IPR004365">
    <property type="entry name" value="NA-bd_OB_tRNA"/>
</dbReference>
<dbReference type="EMBL" id="MFLK01000046">
    <property type="protein sequence ID" value="OGG65440.1"/>
    <property type="molecule type" value="Genomic_DNA"/>
</dbReference>
<dbReference type="InterPro" id="IPR041931">
    <property type="entry name" value="DNA_pol3_alpha_thumb_dom"/>
</dbReference>
<comment type="caution">
    <text evidence="10">The sequence shown here is derived from an EMBL/GenBank/DDBJ whole genome shotgun (WGS) entry which is preliminary data.</text>
</comment>
<dbReference type="InterPro" id="IPR016195">
    <property type="entry name" value="Pol/histidinol_Pase-like"/>
</dbReference>
<evidence type="ECO:0000256" key="6">
    <source>
        <dbReference type="ARBA" id="ARBA00022705"/>
    </source>
</evidence>
<evidence type="ECO:0000256" key="4">
    <source>
        <dbReference type="ARBA" id="ARBA00022679"/>
    </source>
</evidence>
<gene>
    <name evidence="10" type="ORF">A3D71_03075</name>
</gene>
<dbReference type="GO" id="GO:0008408">
    <property type="term" value="F:3'-5' exonuclease activity"/>
    <property type="evidence" value="ECO:0007669"/>
    <property type="project" value="InterPro"/>
</dbReference>